<comment type="caution">
    <text evidence="4">The sequence shown here is derived from an EMBL/GenBank/DDBJ whole genome shotgun (WGS) entry which is preliminary data.</text>
</comment>
<name>A0A2S7K2N0_9PROT</name>
<feature type="compositionally biased region" description="Acidic residues" evidence="1">
    <location>
        <begin position="137"/>
        <end position="146"/>
    </location>
</feature>
<feature type="compositionally biased region" description="Polar residues" evidence="1">
    <location>
        <begin position="156"/>
        <end position="168"/>
    </location>
</feature>
<feature type="region of interest" description="Disordered" evidence="1">
    <location>
        <begin position="136"/>
        <end position="168"/>
    </location>
</feature>
<proteinExistence type="predicted"/>
<keyword evidence="2" id="KW-0732">Signal</keyword>
<dbReference type="PROSITE" id="PS50222">
    <property type="entry name" value="EF_HAND_2"/>
    <property type="match status" value="1"/>
</dbReference>
<feature type="chain" id="PRO_5015621273" description="EF-hand domain-containing protein" evidence="2">
    <location>
        <begin position="21"/>
        <end position="168"/>
    </location>
</feature>
<protein>
    <recommendedName>
        <fullName evidence="3">EF-hand domain-containing protein</fullName>
    </recommendedName>
</protein>
<dbReference type="GO" id="GO:0005509">
    <property type="term" value="F:calcium ion binding"/>
    <property type="evidence" value="ECO:0007669"/>
    <property type="project" value="InterPro"/>
</dbReference>
<dbReference type="SUPFAM" id="SSF47473">
    <property type="entry name" value="EF-hand"/>
    <property type="match status" value="1"/>
</dbReference>
<dbReference type="InterPro" id="IPR002048">
    <property type="entry name" value="EF_hand_dom"/>
</dbReference>
<sequence>MLRSTLICASLAALASGAYARESTDAASKADAKTITDAKQVGTRDEAKLYAKAEFDQADLDKDGKVSETEFIAYATIRAPMNNKADGAAGKKAANEKTDAAAVSETASAEEEFAEISNGDEAISEDELVEKRMAQFEEADADNDEALDAKERVQFAQMTTPKAPKNTL</sequence>
<dbReference type="InterPro" id="IPR018247">
    <property type="entry name" value="EF_Hand_1_Ca_BS"/>
</dbReference>
<gene>
    <name evidence="4" type="ORF">CW354_14815</name>
</gene>
<evidence type="ECO:0000256" key="2">
    <source>
        <dbReference type="SAM" id="SignalP"/>
    </source>
</evidence>
<feature type="domain" description="EF-hand" evidence="3">
    <location>
        <begin position="46"/>
        <end position="81"/>
    </location>
</feature>
<reference evidence="4 5" key="1">
    <citation type="submission" date="2017-12" db="EMBL/GenBank/DDBJ databases">
        <authorList>
            <person name="Hurst M.R.H."/>
        </authorList>
    </citation>
    <scope>NUCLEOTIDE SEQUENCE [LARGE SCALE GENOMIC DNA]</scope>
    <source>
        <strain evidence="4 5">SY-3-19</strain>
    </source>
</reference>
<keyword evidence="5" id="KW-1185">Reference proteome</keyword>
<evidence type="ECO:0000259" key="3">
    <source>
        <dbReference type="PROSITE" id="PS50222"/>
    </source>
</evidence>
<evidence type="ECO:0000256" key="1">
    <source>
        <dbReference type="SAM" id="MobiDB-lite"/>
    </source>
</evidence>
<dbReference type="InterPro" id="IPR011992">
    <property type="entry name" value="EF-hand-dom_pair"/>
</dbReference>
<dbReference type="Gene3D" id="1.10.238.10">
    <property type="entry name" value="EF-hand"/>
    <property type="match status" value="1"/>
</dbReference>
<feature type="region of interest" description="Disordered" evidence="1">
    <location>
        <begin position="99"/>
        <end position="121"/>
    </location>
</feature>
<dbReference type="Proteomes" id="UP000239504">
    <property type="component" value="Unassembled WGS sequence"/>
</dbReference>
<evidence type="ECO:0000313" key="4">
    <source>
        <dbReference type="EMBL" id="PQA86759.1"/>
    </source>
</evidence>
<dbReference type="AlphaFoldDB" id="A0A2S7K2N0"/>
<dbReference type="PROSITE" id="PS00018">
    <property type="entry name" value="EF_HAND_1"/>
    <property type="match status" value="1"/>
</dbReference>
<organism evidence="4 5">
    <name type="scientific">Hyphococcus luteus</name>
    <dbReference type="NCBI Taxonomy" id="2058213"/>
    <lineage>
        <taxon>Bacteria</taxon>
        <taxon>Pseudomonadati</taxon>
        <taxon>Pseudomonadota</taxon>
        <taxon>Alphaproteobacteria</taxon>
        <taxon>Parvularculales</taxon>
        <taxon>Parvularculaceae</taxon>
        <taxon>Hyphococcus</taxon>
    </lineage>
</organism>
<dbReference type="EMBL" id="PJCH01000011">
    <property type="protein sequence ID" value="PQA86759.1"/>
    <property type="molecule type" value="Genomic_DNA"/>
</dbReference>
<feature type="signal peptide" evidence="2">
    <location>
        <begin position="1"/>
        <end position="20"/>
    </location>
</feature>
<accession>A0A2S7K2N0</accession>
<dbReference type="RefSeq" id="WP_104830876.1">
    <property type="nucleotide sequence ID" value="NZ_PJCH01000011.1"/>
</dbReference>
<evidence type="ECO:0000313" key="5">
    <source>
        <dbReference type="Proteomes" id="UP000239504"/>
    </source>
</evidence>